<dbReference type="Proteomes" id="UP000001261">
    <property type="component" value="Unassembled WGS sequence"/>
</dbReference>
<sequence length="92" mass="10745">MKRWWWSEGLGGRGGPFWEVSKRAEAKGWGRDEERFRGMAQTKLAAGRPYSIMVTAAPLRGAMHARQERASKLRRRREHEKKLNGRKSKEHN</sequence>
<protein>
    <submittedName>
        <fullName evidence="2">Uncharacterized protein</fullName>
    </submittedName>
</protein>
<accession>A0A0D8JZA1</accession>
<evidence type="ECO:0000256" key="1">
    <source>
        <dbReference type="SAM" id="MobiDB-lite"/>
    </source>
</evidence>
<dbReference type="AlphaFoldDB" id="A0A0D8JZA1"/>
<keyword evidence="3" id="KW-1185">Reference proteome</keyword>
<feature type="region of interest" description="Disordered" evidence="1">
    <location>
        <begin position="61"/>
        <end position="92"/>
    </location>
</feature>
<name>A0A0D8JZA1_COCIM</name>
<proteinExistence type="predicted"/>
<gene>
    <name evidence="2" type="ORF">CIMG_13759</name>
</gene>
<dbReference type="KEGG" id="cim:CIMG_13759"/>
<reference evidence="3" key="1">
    <citation type="journal article" date="2009" name="Genome Res.">
        <title>Comparative genomic analyses of the human fungal pathogens Coccidioides and their relatives.</title>
        <authorList>
            <person name="Sharpton T.J."/>
            <person name="Stajich J.E."/>
            <person name="Rounsley S.D."/>
            <person name="Gardner M.J."/>
            <person name="Wortman J.R."/>
            <person name="Jordar V.S."/>
            <person name="Maiti R."/>
            <person name="Kodira C.D."/>
            <person name="Neafsey D.E."/>
            <person name="Zeng Q."/>
            <person name="Hung C.-Y."/>
            <person name="McMahan C."/>
            <person name="Muszewska A."/>
            <person name="Grynberg M."/>
            <person name="Mandel M.A."/>
            <person name="Kellner E.M."/>
            <person name="Barker B.M."/>
            <person name="Galgiani J.N."/>
            <person name="Orbach M.J."/>
            <person name="Kirkland T.N."/>
            <person name="Cole G.T."/>
            <person name="Henn M.R."/>
            <person name="Birren B.W."/>
            <person name="Taylor J.W."/>
        </authorList>
    </citation>
    <scope>NUCLEOTIDE SEQUENCE [LARGE SCALE GENOMIC DNA]</scope>
    <source>
        <strain evidence="3">RS</strain>
    </source>
</reference>
<evidence type="ECO:0000313" key="2">
    <source>
        <dbReference type="EMBL" id="KJF61593.1"/>
    </source>
</evidence>
<reference evidence="3" key="2">
    <citation type="journal article" date="2010" name="Genome Res.">
        <title>Population genomic sequencing of Coccidioides fungi reveals recent hybridization and transposon control.</title>
        <authorList>
            <person name="Neafsey D.E."/>
            <person name="Barker B.M."/>
            <person name="Sharpton T.J."/>
            <person name="Stajich J.E."/>
            <person name="Park D.J."/>
            <person name="Whiston E."/>
            <person name="Hung C.-Y."/>
            <person name="McMahan C."/>
            <person name="White J."/>
            <person name="Sykes S."/>
            <person name="Heiman D."/>
            <person name="Young S."/>
            <person name="Zeng Q."/>
            <person name="Abouelleil A."/>
            <person name="Aftuck L."/>
            <person name="Bessette D."/>
            <person name="Brown A."/>
            <person name="FitzGerald M."/>
            <person name="Lui A."/>
            <person name="Macdonald J.P."/>
            <person name="Priest M."/>
            <person name="Orbach M.J."/>
            <person name="Galgiani J.N."/>
            <person name="Kirkland T.N."/>
            <person name="Cole G.T."/>
            <person name="Birren B.W."/>
            <person name="Henn M.R."/>
            <person name="Taylor J.W."/>
            <person name="Rounsley S.D."/>
        </authorList>
    </citation>
    <scope>GENOME REANNOTATION</scope>
    <source>
        <strain evidence="3">RS</strain>
    </source>
</reference>
<dbReference type="VEuPathDB" id="FungiDB:CIMG_13759"/>
<feature type="compositionally biased region" description="Basic residues" evidence="1">
    <location>
        <begin position="72"/>
        <end position="92"/>
    </location>
</feature>
<evidence type="ECO:0000313" key="3">
    <source>
        <dbReference type="Proteomes" id="UP000001261"/>
    </source>
</evidence>
<dbReference type="RefSeq" id="XP_004446428.1">
    <property type="nucleotide sequence ID" value="XM_004446371.1"/>
</dbReference>
<dbReference type="EMBL" id="GG704916">
    <property type="protein sequence ID" value="KJF61593.1"/>
    <property type="molecule type" value="Genomic_DNA"/>
</dbReference>
<dbReference type="InParanoid" id="A0A0D8JZA1"/>
<organism evidence="2 3">
    <name type="scientific">Coccidioides immitis (strain RS)</name>
    <name type="common">Valley fever fungus</name>
    <dbReference type="NCBI Taxonomy" id="246410"/>
    <lineage>
        <taxon>Eukaryota</taxon>
        <taxon>Fungi</taxon>
        <taxon>Dikarya</taxon>
        <taxon>Ascomycota</taxon>
        <taxon>Pezizomycotina</taxon>
        <taxon>Eurotiomycetes</taxon>
        <taxon>Eurotiomycetidae</taxon>
        <taxon>Onygenales</taxon>
        <taxon>Onygenaceae</taxon>
        <taxon>Coccidioides</taxon>
    </lineage>
</organism>
<dbReference type="GeneID" id="24165386"/>